<dbReference type="SUPFAM" id="SSF53822">
    <property type="entry name" value="Periplasmic binding protein-like I"/>
    <property type="match status" value="1"/>
</dbReference>
<keyword evidence="6" id="KW-1185">Reference proteome</keyword>
<sequence length="343" mass="38978">MAKRVTSFDVARRAGVSRSIVSAVLNNTPGIGVGEEKRKAVLDAIEELNYRVDAQAKGMRTGRSYCIGVHGDLSNPMFTQMLQGLQEACKERGYHVLLCGVENRTELIELFMQKRIDGIVTKDTTGYADESWEKELNDQQVPFISVEGYPESSRTTSILMDYKQSVHDALNAMWALTKLPPVYLGVYKGSEYRPNWGDRERLQGYREWMSQHRCEVSIELLQEESWLYAPKVWEKWLEMLPKPVAIISNWSRGAIYIYRAANKLGLRIGEDVHIMAADNTESVNAFLVPALSAVEVPYPDMGRAAASRIIEYIEGKKWIESKEKEWVPAKLSMRDSVMTGRSR</sequence>
<dbReference type="SMART" id="SM00354">
    <property type="entry name" value="HTH_LACI"/>
    <property type="match status" value="1"/>
</dbReference>
<organism evidence="5 6">
    <name type="scientific">Paenibacillus allorhizoplanae</name>
    <dbReference type="NCBI Taxonomy" id="2905648"/>
    <lineage>
        <taxon>Bacteria</taxon>
        <taxon>Bacillati</taxon>
        <taxon>Bacillota</taxon>
        <taxon>Bacilli</taxon>
        <taxon>Bacillales</taxon>
        <taxon>Paenibacillaceae</taxon>
        <taxon>Paenibacillus</taxon>
    </lineage>
</organism>
<dbReference type="Pfam" id="PF00356">
    <property type="entry name" value="LacI"/>
    <property type="match status" value="1"/>
</dbReference>
<keyword evidence="1" id="KW-0805">Transcription regulation</keyword>
<dbReference type="InterPro" id="IPR046335">
    <property type="entry name" value="LacI/GalR-like_sensor"/>
</dbReference>
<evidence type="ECO:0000313" key="6">
    <source>
        <dbReference type="Proteomes" id="UP000838821"/>
    </source>
</evidence>
<evidence type="ECO:0000313" key="5">
    <source>
        <dbReference type="EMBL" id="CAH1191929.1"/>
    </source>
</evidence>
<keyword evidence="2" id="KW-0238">DNA-binding</keyword>
<dbReference type="InterPro" id="IPR028082">
    <property type="entry name" value="Peripla_BP_I"/>
</dbReference>
<dbReference type="EMBL" id="CAKMMW010000001">
    <property type="protein sequence ID" value="CAH1191929.1"/>
    <property type="molecule type" value="Genomic_DNA"/>
</dbReference>
<dbReference type="SUPFAM" id="SSF47413">
    <property type="entry name" value="lambda repressor-like DNA-binding domains"/>
    <property type="match status" value="1"/>
</dbReference>
<gene>
    <name evidence="5" type="primary">ccpA_1</name>
    <name evidence="5" type="ORF">PAECIP111891_00144</name>
</gene>
<reference evidence="5" key="1">
    <citation type="submission" date="2022-01" db="EMBL/GenBank/DDBJ databases">
        <authorList>
            <person name="Criscuolo A."/>
        </authorList>
    </citation>
    <scope>NUCLEOTIDE SEQUENCE</scope>
    <source>
        <strain evidence="5">CIP111891</strain>
    </source>
</reference>
<dbReference type="Gene3D" id="1.10.260.40">
    <property type="entry name" value="lambda repressor-like DNA-binding domains"/>
    <property type="match status" value="1"/>
</dbReference>
<evidence type="ECO:0000256" key="2">
    <source>
        <dbReference type="ARBA" id="ARBA00023125"/>
    </source>
</evidence>
<dbReference type="Pfam" id="PF13377">
    <property type="entry name" value="Peripla_BP_3"/>
    <property type="match status" value="1"/>
</dbReference>
<dbReference type="PROSITE" id="PS50932">
    <property type="entry name" value="HTH_LACI_2"/>
    <property type="match status" value="1"/>
</dbReference>
<evidence type="ECO:0000259" key="4">
    <source>
        <dbReference type="PROSITE" id="PS50932"/>
    </source>
</evidence>
<protein>
    <submittedName>
        <fullName evidence="5">Catabolite control protein A</fullName>
    </submittedName>
</protein>
<dbReference type="InterPro" id="IPR000843">
    <property type="entry name" value="HTH_LacI"/>
</dbReference>
<keyword evidence="3" id="KW-0804">Transcription</keyword>
<dbReference type="CDD" id="cd06267">
    <property type="entry name" value="PBP1_LacI_sugar_binding-like"/>
    <property type="match status" value="1"/>
</dbReference>
<accession>A0ABM9BPA2</accession>
<dbReference type="PANTHER" id="PTHR30146:SF109">
    <property type="entry name" value="HTH-TYPE TRANSCRIPTIONAL REGULATOR GALS"/>
    <property type="match status" value="1"/>
</dbReference>
<dbReference type="InterPro" id="IPR010982">
    <property type="entry name" value="Lambda_DNA-bd_dom_sf"/>
</dbReference>
<comment type="caution">
    <text evidence="5">The sequence shown here is derived from an EMBL/GenBank/DDBJ whole genome shotgun (WGS) entry which is preliminary data.</text>
</comment>
<dbReference type="PANTHER" id="PTHR30146">
    <property type="entry name" value="LACI-RELATED TRANSCRIPTIONAL REPRESSOR"/>
    <property type="match status" value="1"/>
</dbReference>
<dbReference type="Gene3D" id="3.40.50.2300">
    <property type="match status" value="2"/>
</dbReference>
<proteinExistence type="predicted"/>
<name>A0ABM9BPA2_9BACL</name>
<evidence type="ECO:0000256" key="3">
    <source>
        <dbReference type="ARBA" id="ARBA00023163"/>
    </source>
</evidence>
<dbReference type="CDD" id="cd01392">
    <property type="entry name" value="HTH_LacI"/>
    <property type="match status" value="1"/>
</dbReference>
<dbReference type="Proteomes" id="UP000838821">
    <property type="component" value="Unassembled WGS sequence"/>
</dbReference>
<evidence type="ECO:0000256" key="1">
    <source>
        <dbReference type="ARBA" id="ARBA00023015"/>
    </source>
</evidence>
<feature type="domain" description="HTH lacI-type" evidence="4">
    <location>
        <begin position="5"/>
        <end position="61"/>
    </location>
</feature>
<dbReference type="RefSeq" id="WP_236283997.1">
    <property type="nucleotide sequence ID" value="NZ_CAKMMW010000001.1"/>
</dbReference>